<evidence type="ECO:0000256" key="8">
    <source>
        <dbReference type="ARBA" id="ARBA00022840"/>
    </source>
</evidence>
<dbReference type="InterPro" id="IPR011009">
    <property type="entry name" value="Kinase-like_dom_sf"/>
</dbReference>
<dbReference type="FunFam" id="3.30.200.20:FF:000178">
    <property type="entry name" value="serine/threonine-protein kinase PBS1-like"/>
    <property type="match status" value="1"/>
</dbReference>
<reference evidence="16" key="1">
    <citation type="submission" date="2024-06" db="EMBL/GenBank/DDBJ databases">
        <authorList>
            <person name="Ryan C."/>
        </authorList>
    </citation>
    <scope>NUCLEOTIDE SEQUENCE [LARGE SCALE GENOMIC DNA]</scope>
</reference>
<gene>
    <name evidence="15" type="ORF">URODEC1_LOCUS46882</name>
</gene>
<dbReference type="Gene3D" id="3.30.200.20">
    <property type="entry name" value="Phosphorylase Kinase, domain 1"/>
    <property type="match status" value="1"/>
</dbReference>
<feature type="domain" description="Protein kinase" evidence="14">
    <location>
        <begin position="342"/>
        <end position="625"/>
    </location>
</feature>
<feature type="transmembrane region" description="Helical" evidence="13">
    <location>
        <begin position="6"/>
        <end position="26"/>
    </location>
</feature>
<dbReference type="EMBL" id="OZ075129">
    <property type="protein sequence ID" value="CAL4964839.1"/>
    <property type="molecule type" value="Genomic_DNA"/>
</dbReference>
<dbReference type="GO" id="GO:0016020">
    <property type="term" value="C:membrane"/>
    <property type="evidence" value="ECO:0007669"/>
    <property type="project" value="UniProtKB-SubCell"/>
</dbReference>
<keyword evidence="8 12" id="KW-0067">ATP-binding</keyword>
<dbReference type="GO" id="GO:0005524">
    <property type="term" value="F:ATP binding"/>
    <property type="evidence" value="ECO:0007669"/>
    <property type="project" value="UniProtKB-UniRule"/>
</dbReference>
<feature type="binding site" evidence="12">
    <location>
        <position position="371"/>
    </location>
    <ligand>
        <name>ATP</name>
        <dbReference type="ChEBI" id="CHEBI:30616"/>
    </ligand>
</feature>
<comment type="subcellular location">
    <subcellularLocation>
        <location evidence="1">Membrane</location>
        <topology evidence="1">Single-pass type I membrane protein</topology>
    </subcellularLocation>
</comment>
<dbReference type="InterPro" id="IPR000719">
    <property type="entry name" value="Prot_kinase_dom"/>
</dbReference>
<keyword evidence="4 13" id="KW-0812">Transmembrane</keyword>
<organism evidence="15 16">
    <name type="scientific">Urochloa decumbens</name>
    <dbReference type="NCBI Taxonomy" id="240449"/>
    <lineage>
        <taxon>Eukaryota</taxon>
        <taxon>Viridiplantae</taxon>
        <taxon>Streptophyta</taxon>
        <taxon>Embryophyta</taxon>
        <taxon>Tracheophyta</taxon>
        <taxon>Spermatophyta</taxon>
        <taxon>Magnoliopsida</taxon>
        <taxon>Liliopsida</taxon>
        <taxon>Poales</taxon>
        <taxon>Poaceae</taxon>
        <taxon>PACMAD clade</taxon>
        <taxon>Panicoideae</taxon>
        <taxon>Panicodae</taxon>
        <taxon>Paniceae</taxon>
        <taxon>Melinidinae</taxon>
        <taxon>Urochloa</taxon>
    </lineage>
</organism>
<dbReference type="Pfam" id="PF13947">
    <property type="entry name" value="GUB_WAK_bind"/>
    <property type="match status" value="1"/>
</dbReference>
<keyword evidence="7" id="KW-0418">Kinase</keyword>
<keyword evidence="2" id="KW-0723">Serine/threonine-protein kinase</keyword>
<keyword evidence="11" id="KW-0325">Glycoprotein</keyword>
<dbReference type="Gene3D" id="1.10.510.10">
    <property type="entry name" value="Transferase(Phosphotransferase) domain 1"/>
    <property type="match status" value="1"/>
</dbReference>
<feature type="transmembrane region" description="Helical" evidence="13">
    <location>
        <begin position="278"/>
        <end position="303"/>
    </location>
</feature>
<evidence type="ECO:0000256" key="7">
    <source>
        <dbReference type="ARBA" id="ARBA00022777"/>
    </source>
</evidence>
<sequence length="650" mass="73175">MAISAVFHGSATFLWVLAFLVANVWGRHHKSRYACSPFSCGGLTNVSHPFRQRGDPAGCGFLSYELDCSDGKATIHINTGTYYVVNINYTASSFWVVDVNLNMQSTCPHSRWDQFPQVYGHTESQWDTIGLAPSNEVTWASFLNCSQAVWNNGRYKPVACLSTSNSFIYVATSKNPFYVGDLEASCGHFAMVPLGGWGKTVPENASFEDVVRFMRNGFAVRFPYPHTVPKLTTREISFAKLYRIFLEDRNNYHRILYLLWVDFYVWNGMLHLSKGIALALLTVKLIAVLCRFVLAPLAVLIFLAHKYLKTRITIDAVEKFLRMQHMIGPTRYTYTNIIVITSHFREKLGQGGYGSVYKGVLLPGDVHVAVKMLSNSKCNGEEFISEVSTIGRIHHVNVVRLVGFCSEEMRRALVYEYMPNGSLEKYIFSPEKRFSWDKLNKIALGIARGINYLHQDCDMQILHFDIKPHNILLDNNFVPKVADFGLAKLYPRDNSFVPVSAKAGTIGYMAPERIFRCFGALSSKSDVYSFGMLLLEMAGGRRNADNAANSSQVYYPSWVYSQLARQPVLGEIGEAVDMHKLEKKLCIVGLKCIQMKPQDRPTMGEVIEMLEAGIDGLQVPPRPFFCDDEGDHVVGNSCLTSELDEIDEDE</sequence>
<reference evidence="15 16" key="2">
    <citation type="submission" date="2024-10" db="EMBL/GenBank/DDBJ databases">
        <authorList>
            <person name="Ryan C."/>
        </authorList>
    </citation>
    <scope>NUCLEOTIDE SEQUENCE [LARGE SCALE GENOMIC DNA]</scope>
</reference>
<proteinExistence type="predicted"/>
<dbReference type="SUPFAM" id="SSF56112">
    <property type="entry name" value="Protein kinase-like (PK-like)"/>
    <property type="match status" value="1"/>
</dbReference>
<evidence type="ECO:0000256" key="11">
    <source>
        <dbReference type="ARBA" id="ARBA00023180"/>
    </source>
</evidence>
<evidence type="ECO:0000256" key="4">
    <source>
        <dbReference type="ARBA" id="ARBA00022692"/>
    </source>
</evidence>
<dbReference type="Pfam" id="PF07714">
    <property type="entry name" value="PK_Tyr_Ser-Thr"/>
    <property type="match status" value="1"/>
</dbReference>
<evidence type="ECO:0000313" key="16">
    <source>
        <dbReference type="Proteomes" id="UP001497457"/>
    </source>
</evidence>
<keyword evidence="10 13" id="KW-0472">Membrane</keyword>
<name>A0ABC8ZS44_9POAL</name>
<keyword evidence="6 12" id="KW-0547">Nucleotide-binding</keyword>
<dbReference type="PANTHER" id="PTHR27009">
    <property type="entry name" value="RUST RESISTANCE KINASE LR10-RELATED"/>
    <property type="match status" value="1"/>
</dbReference>
<evidence type="ECO:0000256" key="10">
    <source>
        <dbReference type="ARBA" id="ARBA00023136"/>
    </source>
</evidence>
<keyword evidence="16" id="KW-1185">Reference proteome</keyword>
<evidence type="ECO:0000256" key="6">
    <source>
        <dbReference type="ARBA" id="ARBA00022741"/>
    </source>
</evidence>
<keyword evidence="3" id="KW-0808">Transferase</keyword>
<evidence type="ECO:0000256" key="13">
    <source>
        <dbReference type="SAM" id="Phobius"/>
    </source>
</evidence>
<dbReference type="AlphaFoldDB" id="A0ABC8ZS44"/>
<evidence type="ECO:0000259" key="14">
    <source>
        <dbReference type="PROSITE" id="PS50011"/>
    </source>
</evidence>
<evidence type="ECO:0000313" key="15">
    <source>
        <dbReference type="EMBL" id="CAL4964839.1"/>
    </source>
</evidence>
<dbReference type="InterPro" id="IPR045874">
    <property type="entry name" value="LRK10/LRL21-25-like"/>
</dbReference>
<dbReference type="SMART" id="SM00220">
    <property type="entry name" value="S_TKc"/>
    <property type="match status" value="1"/>
</dbReference>
<dbReference type="InterPro" id="IPR017441">
    <property type="entry name" value="Protein_kinase_ATP_BS"/>
</dbReference>
<dbReference type="GO" id="GO:0004674">
    <property type="term" value="F:protein serine/threonine kinase activity"/>
    <property type="evidence" value="ECO:0007669"/>
    <property type="project" value="UniProtKB-KW"/>
</dbReference>
<dbReference type="InterPro" id="IPR001245">
    <property type="entry name" value="Ser-Thr/Tyr_kinase_cat_dom"/>
</dbReference>
<dbReference type="PROSITE" id="PS00107">
    <property type="entry name" value="PROTEIN_KINASE_ATP"/>
    <property type="match status" value="1"/>
</dbReference>
<dbReference type="CDD" id="cd14066">
    <property type="entry name" value="STKc_IRAK"/>
    <property type="match status" value="1"/>
</dbReference>
<evidence type="ECO:0000256" key="9">
    <source>
        <dbReference type="ARBA" id="ARBA00022989"/>
    </source>
</evidence>
<keyword evidence="5" id="KW-0732">Signal</keyword>
<evidence type="ECO:0000256" key="12">
    <source>
        <dbReference type="PROSITE-ProRule" id="PRU10141"/>
    </source>
</evidence>
<evidence type="ECO:0000256" key="5">
    <source>
        <dbReference type="ARBA" id="ARBA00022729"/>
    </source>
</evidence>
<evidence type="ECO:0000256" key="2">
    <source>
        <dbReference type="ARBA" id="ARBA00022527"/>
    </source>
</evidence>
<dbReference type="PROSITE" id="PS00108">
    <property type="entry name" value="PROTEIN_KINASE_ST"/>
    <property type="match status" value="1"/>
</dbReference>
<keyword evidence="9 13" id="KW-1133">Transmembrane helix</keyword>
<dbReference type="InterPro" id="IPR025287">
    <property type="entry name" value="WAK_GUB"/>
</dbReference>
<dbReference type="Proteomes" id="UP001497457">
    <property type="component" value="Chromosome 19rd"/>
</dbReference>
<evidence type="ECO:0000256" key="3">
    <source>
        <dbReference type="ARBA" id="ARBA00022679"/>
    </source>
</evidence>
<dbReference type="InterPro" id="IPR008271">
    <property type="entry name" value="Ser/Thr_kinase_AS"/>
</dbReference>
<dbReference type="FunFam" id="1.10.510.10:FF:000590">
    <property type="entry name" value="PR5-like receptor kinase"/>
    <property type="match status" value="1"/>
</dbReference>
<protein>
    <recommendedName>
        <fullName evidence="14">Protein kinase domain-containing protein</fullName>
    </recommendedName>
</protein>
<dbReference type="PROSITE" id="PS50011">
    <property type="entry name" value="PROTEIN_KINASE_DOM"/>
    <property type="match status" value="1"/>
</dbReference>
<evidence type="ECO:0000256" key="1">
    <source>
        <dbReference type="ARBA" id="ARBA00004479"/>
    </source>
</evidence>
<accession>A0ABC8ZS44</accession>